<dbReference type="GO" id="GO:0016020">
    <property type="term" value="C:membrane"/>
    <property type="evidence" value="ECO:0007669"/>
    <property type="project" value="InterPro"/>
</dbReference>
<evidence type="ECO:0000313" key="2">
    <source>
        <dbReference type="EMBL" id="KAA3671095.1"/>
    </source>
</evidence>
<evidence type="ECO:0000313" key="3">
    <source>
        <dbReference type="Proteomes" id="UP000324629"/>
    </source>
</evidence>
<protein>
    <submittedName>
        <fullName evidence="2">Uncharacterized protein</fullName>
    </submittedName>
</protein>
<dbReference type="EMBL" id="QNGE01007301">
    <property type="protein sequence ID" value="KAA3671095.1"/>
    <property type="molecule type" value="Genomic_DNA"/>
</dbReference>
<evidence type="ECO:0000256" key="1">
    <source>
        <dbReference type="SAM" id="Phobius"/>
    </source>
</evidence>
<feature type="transmembrane region" description="Helical" evidence="1">
    <location>
        <begin position="6"/>
        <end position="24"/>
    </location>
</feature>
<proteinExistence type="predicted"/>
<dbReference type="AlphaFoldDB" id="A0A5J4N6F3"/>
<feature type="non-terminal residue" evidence="2">
    <location>
        <position position="1"/>
    </location>
</feature>
<keyword evidence="1" id="KW-0812">Transmembrane</keyword>
<dbReference type="Proteomes" id="UP000324629">
    <property type="component" value="Unassembled WGS sequence"/>
</dbReference>
<keyword evidence="1" id="KW-1133">Transmembrane helix</keyword>
<keyword evidence="1" id="KW-0472">Membrane</keyword>
<accession>A0A5J4N6F3</accession>
<keyword evidence="3" id="KW-1185">Reference proteome</keyword>
<dbReference type="Gene3D" id="1.10.1450.10">
    <property type="entry name" value="Tetraspanin"/>
    <property type="match status" value="1"/>
</dbReference>
<comment type="caution">
    <text evidence="2">The sequence shown here is derived from an EMBL/GenBank/DDBJ whole genome shotgun (WGS) entry which is preliminary data.</text>
</comment>
<name>A0A5J4N6F3_9TREM</name>
<gene>
    <name evidence="2" type="ORF">DEA37_0011001</name>
</gene>
<organism evidence="2 3">
    <name type="scientific">Paragonimus westermani</name>
    <dbReference type="NCBI Taxonomy" id="34504"/>
    <lineage>
        <taxon>Eukaryota</taxon>
        <taxon>Metazoa</taxon>
        <taxon>Spiralia</taxon>
        <taxon>Lophotrochozoa</taxon>
        <taxon>Platyhelminthes</taxon>
        <taxon>Trematoda</taxon>
        <taxon>Digenea</taxon>
        <taxon>Plagiorchiida</taxon>
        <taxon>Troglotremata</taxon>
        <taxon>Troglotrematidae</taxon>
        <taxon>Paragonimus</taxon>
    </lineage>
</organism>
<dbReference type="SUPFAM" id="SSF48652">
    <property type="entry name" value="Tetraspanin"/>
    <property type="match status" value="1"/>
</dbReference>
<reference evidence="2 3" key="1">
    <citation type="journal article" date="2019" name="Gigascience">
        <title>Whole-genome sequence of the oriental lung fluke Paragonimus westermani.</title>
        <authorList>
            <person name="Oey H."/>
            <person name="Zakrzewski M."/>
            <person name="Narain K."/>
            <person name="Devi K.R."/>
            <person name="Agatsuma T."/>
            <person name="Nawaratna S."/>
            <person name="Gobert G.N."/>
            <person name="Jones M.K."/>
            <person name="Ragan M.A."/>
            <person name="McManus D.P."/>
            <person name="Krause L."/>
        </authorList>
    </citation>
    <scope>NUCLEOTIDE SEQUENCE [LARGE SCALE GENOMIC DNA]</scope>
    <source>
        <strain evidence="2 3">IND2009</strain>
    </source>
</reference>
<dbReference type="InterPro" id="IPR008952">
    <property type="entry name" value="Tetraspanin_EC2_sf"/>
</dbReference>
<sequence length="87" mass="9605">PFQYAALIGVVDLAVLICFSIYFAKKDEIAGRTVKLFAESVEKYKSMQVNNVDSLVVGLIQPRLKCCGVDGPDDFKNMVPTDRYGGK</sequence>
<feature type="non-terminal residue" evidence="2">
    <location>
        <position position="87"/>
    </location>
</feature>